<evidence type="ECO:0008006" key="3">
    <source>
        <dbReference type="Google" id="ProtNLM"/>
    </source>
</evidence>
<name>A0ABQ7LA20_BRACM</name>
<evidence type="ECO:0000313" key="1">
    <source>
        <dbReference type="EMBL" id="KAG5383418.1"/>
    </source>
</evidence>
<organism evidence="1 2">
    <name type="scientific">Brassica rapa subsp. trilocularis</name>
    <dbReference type="NCBI Taxonomy" id="1813537"/>
    <lineage>
        <taxon>Eukaryota</taxon>
        <taxon>Viridiplantae</taxon>
        <taxon>Streptophyta</taxon>
        <taxon>Embryophyta</taxon>
        <taxon>Tracheophyta</taxon>
        <taxon>Spermatophyta</taxon>
        <taxon>Magnoliopsida</taxon>
        <taxon>eudicotyledons</taxon>
        <taxon>Gunneridae</taxon>
        <taxon>Pentapetalae</taxon>
        <taxon>rosids</taxon>
        <taxon>malvids</taxon>
        <taxon>Brassicales</taxon>
        <taxon>Brassicaceae</taxon>
        <taxon>Brassiceae</taxon>
        <taxon>Brassica</taxon>
    </lineage>
</organism>
<keyword evidence="2" id="KW-1185">Reference proteome</keyword>
<proteinExistence type="predicted"/>
<sequence length="90" mass="10237">MSPFSCDGDPKTFLILPPSETFYVKASRLITLIRSPTTSSSMLRFDMICGDLRINITFNMVNTRVFSPIWVDMLMVDVNSAMMQATMIYL</sequence>
<dbReference type="Proteomes" id="UP000823674">
    <property type="component" value="Chromosome A09"/>
</dbReference>
<accession>A0ABQ7LA20</accession>
<reference evidence="1 2" key="1">
    <citation type="submission" date="2021-03" db="EMBL/GenBank/DDBJ databases">
        <authorList>
            <person name="King G.J."/>
            <person name="Bancroft I."/>
            <person name="Baten A."/>
            <person name="Bloomfield J."/>
            <person name="Borpatragohain P."/>
            <person name="He Z."/>
            <person name="Irish N."/>
            <person name="Irwin J."/>
            <person name="Liu K."/>
            <person name="Mauleon R.P."/>
            <person name="Moore J."/>
            <person name="Morris R."/>
            <person name="Ostergaard L."/>
            <person name="Wang B."/>
            <person name="Wells R."/>
        </authorList>
    </citation>
    <scope>NUCLEOTIDE SEQUENCE [LARGE SCALE GENOMIC DNA]</scope>
    <source>
        <strain evidence="1">R-o-18</strain>
        <tissue evidence="1">Leaf</tissue>
    </source>
</reference>
<gene>
    <name evidence="1" type="primary">A09g504490.1_BraROA</name>
    <name evidence="1" type="ORF">IGI04_034888</name>
</gene>
<comment type="caution">
    <text evidence="1">The sequence shown here is derived from an EMBL/GenBank/DDBJ whole genome shotgun (WGS) entry which is preliminary data.</text>
</comment>
<evidence type="ECO:0000313" key="2">
    <source>
        <dbReference type="Proteomes" id="UP000823674"/>
    </source>
</evidence>
<dbReference type="EMBL" id="JADBGQ010000008">
    <property type="protein sequence ID" value="KAG5383418.1"/>
    <property type="molecule type" value="Genomic_DNA"/>
</dbReference>
<protein>
    <recommendedName>
        <fullName evidence="3">DUF4283 domain-containing protein</fullName>
    </recommendedName>
</protein>